<dbReference type="OrthoDB" id="9801219at2"/>
<dbReference type="SUPFAM" id="SSF53613">
    <property type="entry name" value="Ribokinase-like"/>
    <property type="match status" value="1"/>
</dbReference>
<dbReference type="NCBIfam" id="TIGR03168">
    <property type="entry name" value="1-PFK"/>
    <property type="match status" value="1"/>
</dbReference>
<dbReference type="Proteomes" id="UP000077143">
    <property type="component" value="Chromosome"/>
</dbReference>
<keyword evidence="4 8" id="KW-0418">Kinase</keyword>
<keyword evidence="9" id="KW-1185">Reference proteome</keyword>
<dbReference type="KEGG" id="madi:A7U43_10465"/>
<evidence type="ECO:0000313" key="8">
    <source>
        <dbReference type="EMBL" id="ANE79691.1"/>
    </source>
</evidence>
<dbReference type="PANTHER" id="PTHR46566:SF2">
    <property type="entry name" value="ATP-DEPENDENT 6-PHOSPHOFRUCTOKINASE ISOZYME 2"/>
    <property type="match status" value="1"/>
</dbReference>
<evidence type="ECO:0000256" key="6">
    <source>
        <dbReference type="PIRNR" id="PIRNR000535"/>
    </source>
</evidence>
<keyword evidence="3" id="KW-0547">Nucleotide-binding</keyword>
<dbReference type="PANTHER" id="PTHR46566">
    <property type="entry name" value="1-PHOSPHOFRUCTOKINASE-RELATED"/>
    <property type="match status" value="1"/>
</dbReference>
<reference evidence="8 9" key="1">
    <citation type="submission" date="2016-05" db="EMBL/GenBank/DDBJ databases">
        <title>Complete genome sequence of a phthalic acid esters degrading Mycobacterium sp. YC-RL4.</title>
        <authorList>
            <person name="Ren L."/>
            <person name="Fan S."/>
            <person name="Ruth N."/>
            <person name="Jia Y."/>
            <person name="Wang J."/>
            <person name="Qiao C."/>
        </authorList>
    </citation>
    <scope>NUCLEOTIDE SEQUENCE [LARGE SCALE GENOMIC DNA]</scope>
    <source>
        <strain evidence="8 9">YC-RL4</strain>
    </source>
</reference>
<organism evidence="8 9">
    <name type="scientific">Mycobacterium adipatum</name>
    <dbReference type="NCBI Taxonomy" id="1682113"/>
    <lineage>
        <taxon>Bacteria</taxon>
        <taxon>Bacillati</taxon>
        <taxon>Actinomycetota</taxon>
        <taxon>Actinomycetes</taxon>
        <taxon>Mycobacteriales</taxon>
        <taxon>Mycobacteriaceae</taxon>
        <taxon>Mycobacterium</taxon>
    </lineage>
</organism>
<dbReference type="InterPro" id="IPR017583">
    <property type="entry name" value="Tagatose/fructose_Pkinase"/>
</dbReference>
<dbReference type="Pfam" id="PF00294">
    <property type="entry name" value="PfkB"/>
    <property type="match status" value="1"/>
</dbReference>
<dbReference type="STRING" id="1682113.A7U43_10465"/>
<evidence type="ECO:0000256" key="2">
    <source>
        <dbReference type="ARBA" id="ARBA00022679"/>
    </source>
</evidence>
<evidence type="ECO:0000256" key="3">
    <source>
        <dbReference type="ARBA" id="ARBA00022741"/>
    </source>
</evidence>
<dbReference type="CDD" id="cd01164">
    <property type="entry name" value="FruK_PfkB_like"/>
    <property type="match status" value="1"/>
</dbReference>
<dbReference type="GO" id="GO:0005829">
    <property type="term" value="C:cytosol"/>
    <property type="evidence" value="ECO:0007669"/>
    <property type="project" value="TreeGrafter"/>
</dbReference>
<dbReference type="GO" id="GO:0003872">
    <property type="term" value="F:6-phosphofructokinase activity"/>
    <property type="evidence" value="ECO:0007669"/>
    <property type="project" value="TreeGrafter"/>
</dbReference>
<keyword evidence="5" id="KW-0067">ATP-binding</keyword>
<dbReference type="EMBL" id="CP015596">
    <property type="protein sequence ID" value="ANE79691.1"/>
    <property type="molecule type" value="Genomic_DNA"/>
</dbReference>
<dbReference type="Gene3D" id="3.40.1190.20">
    <property type="match status" value="1"/>
</dbReference>
<dbReference type="RefSeq" id="WP_067994465.1">
    <property type="nucleotide sequence ID" value="NZ_CP015596.1"/>
</dbReference>
<dbReference type="InterPro" id="IPR011611">
    <property type="entry name" value="PfkB_dom"/>
</dbReference>
<comment type="similarity">
    <text evidence="1">Belongs to the carbohydrate kinase PfkB family.</text>
</comment>
<dbReference type="InterPro" id="IPR029056">
    <property type="entry name" value="Ribokinase-like"/>
</dbReference>
<accession>A0A172UL20</accession>
<evidence type="ECO:0000256" key="1">
    <source>
        <dbReference type="ARBA" id="ARBA00010688"/>
    </source>
</evidence>
<name>A0A172UL20_9MYCO</name>
<protein>
    <submittedName>
        <fullName evidence="8">Phosphofructokinase</fullName>
    </submittedName>
</protein>
<evidence type="ECO:0000313" key="9">
    <source>
        <dbReference type="Proteomes" id="UP000077143"/>
    </source>
</evidence>
<sequence>MKPEAAVAVVPPSIVTVTMNPALDISTDTDIVRATEKIRCGAVRYDPGGGGVNVARVAQELGARVCAVLPVGGSTGATVAGLLEEAHVPFQAVRIGGTTRESFTVNERSSGRQFRFVLPGPLLTLTEQQACLDRIRTASAGARFVVASGSLPPGVAPDFYQRVADIAHASNARLILDASGCGLAGISSGAFMVKPSLRELAELTGRPLETQADQIEAARGLIDRGITETVVVSCGSRGALLVTAGGGRHVAPIPVAGGSGVGAGDAMVAAIAVALCRAWTLDDAVRYGVAAGAAMLMTPGTATCRGADVEQFFGGSSDCADPAEPPGAHAAPG</sequence>
<evidence type="ECO:0000259" key="7">
    <source>
        <dbReference type="Pfam" id="PF00294"/>
    </source>
</evidence>
<dbReference type="PIRSF" id="PIRSF000535">
    <property type="entry name" value="1PFK/6PFK/LacC"/>
    <property type="match status" value="1"/>
</dbReference>
<dbReference type="GO" id="GO:0005524">
    <property type="term" value="F:ATP binding"/>
    <property type="evidence" value="ECO:0007669"/>
    <property type="project" value="UniProtKB-KW"/>
</dbReference>
<evidence type="ECO:0000256" key="5">
    <source>
        <dbReference type="ARBA" id="ARBA00022840"/>
    </source>
</evidence>
<proteinExistence type="inferred from homology"/>
<keyword evidence="2 6" id="KW-0808">Transferase</keyword>
<dbReference type="AlphaFoldDB" id="A0A172UL20"/>
<feature type="domain" description="Carbohydrate kinase PfkB" evidence="7">
    <location>
        <begin position="19"/>
        <end position="304"/>
    </location>
</feature>
<gene>
    <name evidence="8" type="ORF">A7U43_10465</name>
</gene>
<evidence type="ECO:0000256" key="4">
    <source>
        <dbReference type="ARBA" id="ARBA00022777"/>
    </source>
</evidence>